<protein>
    <submittedName>
        <fullName evidence="1">7369_t:CDS:1</fullName>
    </submittedName>
</protein>
<name>A0A9N9FEG7_9GLOM</name>
<evidence type="ECO:0000313" key="2">
    <source>
        <dbReference type="Proteomes" id="UP000789570"/>
    </source>
</evidence>
<proteinExistence type="predicted"/>
<keyword evidence="2" id="KW-1185">Reference proteome</keyword>
<dbReference type="EMBL" id="CAJVPQ010001063">
    <property type="protein sequence ID" value="CAG8530165.1"/>
    <property type="molecule type" value="Genomic_DNA"/>
</dbReference>
<organism evidence="1 2">
    <name type="scientific">Funneliformis caledonium</name>
    <dbReference type="NCBI Taxonomy" id="1117310"/>
    <lineage>
        <taxon>Eukaryota</taxon>
        <taxon>Fungi</taxon>
        <taxon>Fungi incertae sedis</taxon>
        <taxon>Mucoromycota</taxon>
        <taxon>Glomeromycotina</taxon>
        <taxon>Glomeromycetes</taxon>
        <taxon>Glomerales</taxon>
        <taxon>Glomeraceae</taxon>
        <taxon>Funneliformis</taxon>
    </lineage>
</organism>
<accession>A0A9N9FEG7</accession>
<dbReference type="AlphaFoldDB" id="A0A9N9FEG7"/>
<dbReference type="OrthoDB" id="2443707at2759"/>
<comment type="caution">
    <text evidence="1">The sequence shown here is derived from an EMBL/GenBank/DDBJ whole genome shotgun (WGS) entry which is preliminary data.</text>
</comment>
<gene>
    <name evidence="1" type="ORF">FCALED_LOCUS5136</name>
</gene>
<evidence type="ECO:0000313" key="1">
    <source>
        <dbReference type="EMBL" id="CAG8530165.1"/>
    </source>
</evidence>
<sequence length="53" mass="5985">MFKVFEQQFQALLETFPNTGMQLTQHVESINAIVYKAISFSSTMADVVEVLDS</sequence>
<reference evidence="1" key="1">
    <citation type="submission" date="2021-06" db="EMBL/GenBank/DDBJ databases">
        <authorList>
            <person name="Kallberg Y."/>
            <person name="Tangrot J."/>
            <person name="Rosling A."/>
        </authorList>
    </citation>
    <scope>NUCLEOTIDE SEQUENCE</scope>
    <source>
        <strain evidence="1">UK204</strain>
    </source>
</reference>
<dbReference type="Proteomes" id="UP000789570">
    <property type="component" value="Unassembled WGS sequence"/>
</dbReference>